<name>A0A2G1VAA2_9GAMM</name>
<gene>
    <name evidence="1" type="ORF">CLH62_19645</name>
</gene>
<comment type="caution">
    <text evidence="1">The sequence shown here is derived from an EMBL/GenBank/DDBJ whole genome shotgun (WGS) entry which is preliminary data.</text>
</comment>
<accession>A0A2G1VAA2</accession>
<reference evidence="1 2" key="1">
    <citation type="submission" date="2017-09" db="EMBL/GenBank/DDBJ databases">
        <title>The draft genome sequences of Marinobacter guineae M3B.</title>
        <authorList>
            <person name="Cao J."/>
        </authorList>
    </citation>
    <scope>NUCLEOTIDE SEQUENCE [LARGE SCALE GENOMIC DNA]</scope>
    <source>
        <strain evidence="1 2">M3B</strain>
    </source>
</reference>
<keyword evidence="2" id="KW-1185">Reference proteome</keyword>
<dbReference type="EMBL" id="NTFI01000012">
    <property type="protein sequence ID" value="PHQ23686.1"/>
    <property type="molecule type" value="Genomic_DNA"/>
</dbReference>
<evidence type="ECO:0000313" key="2">
    <source>
        <dbReference type="Proteomes" id="UP000229044"/>
    </source>
</evidence>
<protein>
    <submittedName>
        <fullName evidence="1">Uncharacterized protein</fullName>
    </submittedName>
</protein>
<dbReference type="AlphaFoldDB" id="A0A2G1VAA2"/>
<dbReference type="Proteomes" id="UP000229044">
    <property type="component" value="Unassembled WGS sequence"/>
</dbReference>
<evidence type="ECO:0000313" key="1">
    <source>
        <dbReference type="EMBL" id="PHQ23686.1"/>
    </source>
</evidence>
<sequence>MWLVGQYLRTAKQLDDSSNYEAIQAGLSDVKESIRKLHEIHGTKTQKAATSNSFLVDAKKAVADGHVVAGLMQAGVAFEQAVINKAIQLKLYRGPRVPVAKTINGFRRFMSEPVIDELFAVWKLRNQLVHMSPEAADELANSPELIDYFEWAISELEKSPSNQ</sequence>
<organism evidence="1 2">
    <name type="scientific">Marinobacter guineae</name>
    <dbReference type="NCBI Taxonomy" id="432303"/>
    <lineage>
        <taxon>Bacteria</taxon>
        <taxon>Pseudomonadati</taxon>
        <taxon>Pseudomonadota</taxon>
        <taxon>Gammaproteobacteria</taxon>
        <taxon>Pseudomonadales</taxon>
        <taxon>Marinobacteraceae</taxon>
        <taxon>Marinobacter</taxon>
    </lineage>
</organism>
<dbReference type="RefSeq" id="WP_099619887.1">
    <property type="nucleotide sequence ID" value="NZ_KZ319344.1"/>
</dbReference>
<proteinExistence type="predicted"/>